<feature type="signal peptide" evidence="2">
    <location>
        <begin position="1"/>
        <end position="28"/>
    </location>
</feature>
<reference evidence="5" key="1">
    <citation type="submission" date="2023-07" db="EMBL/GenBank/DDBJ databases">
        <title>Paracoccus sp. MBLB3053 whole genome sequence.</title>
        <authorList>
            <person name="Hwang C.Y."/>
            <person name="Cho E.-S."/>
            <person name="Seo M.-J."/>
        </authorList>
    </citation>
    <scope>NUCLEOTIDE SEQUENCE [LARGE SCALE GENOMIC DNA]</scope>
    <source>
        <strain evidence="5">MBLB3053</strain>
    </source>
</reference>
<feature type="region of interest" description="Disordered" evidence="1">
    <location>
        <begin position="359"/>
        <end position="518"/>
    </location>
</feature>
<feature type="compositionally biased region" description="Polar residues" evidence="1">
    <location>
        <begin position="479"/>
        <end position="491"/>
    </location>
</feature>
<evidence type="ECO:0000313" key="4">
    <source>
        <dbReference type="EMBL" id="MDS9469992.1"/>
    </source>
</evidence>
<dbReference type="PANTHER" id="PTHR40269:SF1">
    <property type="entry name" value="OUTER MEMBRANE PROTEIN"/>
    <property type="match status" value="1"/>
</dbReference>
<dbReference type="EMBL" id="JAVQLW010000005">
    <property type="protein sequence ID" value="MDS9469992.1"/>
    <property type="molecule type" value="Genomic_DNA"/>
</dbReference>
<feature type="compositionally biased region" description="Basic and acidic residues" evidence="1">
    <location>
        <begin position="369"/>
        <end position="384"/>
    </location>
</feature>
<keyword evidence="2" id="KW-0732">Signal</keyword>
<accession>A0ABU2HY48</accession>
<sequence>MIPQGLRGLGGCISGGLVMAAVSAPVFAQDALPCGSPHVVVSGDTLSGLARRAYGDADQYPLIVEANRDTLGADPRDLAIGMTLNIPCTGLPAASSAEMRAAIEAEGDLTTDELDTLFGPVALFPDELLTPVLVATTFPLDVVKASHFVEDTSGDTDKERSDKAAAEPWDDSVRELAAAFPDLVTRMSDNIDWTEQAGEAVVGQTDDVLASIQRLRGEAQKNGYLVDTPAQKVETVENKIRIAPAEPGVVYVPTYDSQVVYKTPVAGAPNYHYGYNYGYDDGTHWNDLLVTGGILLGRAVILDEIFDDDDDWHGWHDDDHIDWNRGDITINRGDRNFERGDINIDRDNINIDRDRIGNRVSIGANNRPPIDRDQVRRNISERTANRPNNRPLADPANRAAAKKKIEARKASGAKPANLQATKKKLGQAAANRKQPVRQAKPGQNRAKPAVRPAAQRAAAKPHVSRPAAHKLPKRATAPKRSNSAFQRQSGPRPSAASHRGRASLGAKGGRHGGRGGRR</sequence>
<evidence type="ECO:0000313" key="5">
    <source>
        <dbReference type="Proteomes" id="UP001269144"/>
    </source>
</evidence>
<dbReference type="RefSeq" id="WP_311162778.1">
    <property type="nucleotide sequence ID" value="NZ_JAVQLW010000005.1"/>
</dbReference>
<dbReference type="InterPro" id="IPR018392">
    <property type="entry name" value="LysM"/>
</dbReference>
<dbReference type="Pfam" id="PF11737">
    <property type="entry name" value="DUF3300"/>
    <property type="match status" value="1"/>
</dbReference>
<name>A0ABU2HY48_9RHOB</name>
<evidence type="ECO:0000256" key="2">
    <source>
        <dbReference type="SAM" id="SignalP"/>
    </source>
</evidence>
<dbReference type="SMART" id="SM00257">
    <property type="entry name" value="LysM"/>
    <property type="match status" value="1"/>
</dbReference>
<feature type="chain" id="PRO_5046195972" evidence="2">
    <location>
        <begin position="29"/>
        <end position="518"/>
    </location>
</feature>
<comment type="caution">
    <text evidence="4">The sequence shown here is derived from an EMBL/GenBank/DDBJ whole genome shotgun (WGS) entry which is preliminary data.</text>
</comment>
<feature type="compositionally biased region" description="Low complexity" evidence="1">
    <location>
        <begin position="445"/>
        <end position="461"/>
    </location>
</feature>
<dbReference type="Pfam" id="PF01476">
    <property type="entry name" value="LysM"/>
    <property type="match status" value="1"/>
</dbReference>
<dbReference type="InterPro" id="IPR021728">
    <property type="entry name" value="DUF3300"/>
</dbReference>
<keyword evidence="5" id="KW-1185">Reference proteome</keyword>
<feature type="compositionally biased region" description="Basic residues" evidence="1">
    <location>
        <begin position="508"/>
        <end position="518"/>
    </location>
</feature>
<feature type="compositionally biased region" description="Basic residues" evidence="1">
    <location>
        <begin position="467"/>
        <end position="477"/>
    </location>
</feature>
<protein>
    <submittedName>
        <fullName evidence="4">DUF3300 domain-containing protein</fullName>
    </submittedName>
</protein>
<dbReference type="CDD" id="cd00118">
    <property type="entry name" value="LysM"/>
    <property type="match status" value="1"/>
</dbReference>
<dbReference type="InterPro" id="IPR036779">
    <property type="entry name" value="LysM_dom_sf"/>
</dbReference>
<dbReference type="PANTHER" id="PTHR40269">
    <property type="entry name" value="OUTER MEMBRANE PROTEIN-RELATED"/>
    <property type="match status" value="1"/>
</dbReference>
<gene>
    <name evidence="4" type="ORF">RGQ15_20795</name>
</gene>
<proteinExistence type="predicted"/>
<evidence type="ECO:0000256" key="1">
    <source>
        <dbReference type="SAM" id="MobiDB-lite"/>
    </source>
</evidence>
<evidence type="ECO:0000259" key="3">
    <source>
        <dbReference type="PROSITE" id="PS51782"/>
    </source>
</evidence>
<feature type="domain" description="LysM" evidence="3">
    <location>
        <begin position="36"/>
        <end position="86"/>
    </location>
</feature>
<dbReference type="Proteomes" id="UP001269144">
    <property type="component" value="Unassembled WGS sequence"/>
</dbReference>
<organism evidence="4 5">
    <name type="scientific">Paracoccus aurantius</name>
    <dbReference type="NCBI Taxonomy" id="3073814"/>
    <lineage>
        <taxon>Bacteria</taxon>
        <taxon>Pseudomonadati</taxon>
        <taxon>Pseudomonadota</taxon>
        <taxon>Alphaproteobacteria</taxon>
        <taxon>Rhodobacterales</taxon>
        <taxon>Paracoccaceae</taxon>
        <taxon>Paracoccus</taxon>
    </lineage>
</organism>
<dbReference type="PROSITE" id="PS51782">
    <property type="entry name" value="LYSM"/>
    <property type="match status" value="1"/>
</dbReference>
<dbReference type="Gene3D" id="3.10.350.10">
    <property type="entry name" value="LysM domain"/>
    <property type="match status" value="1"/>
</dbReference>